<dbReference type="GO" id="GO:0008757">
    <property type="term" value="F:S-adenosylmethionine-dependent methyltransferase activity"/>
    <property type="evidence" value="ECO:0007669"/>
    <property type="project" value="UniProtKB-ARBA"/>
</dbReference>
<evidence type="ECO:0000313" key="1">
    <source>
        <dbReference type="EMBL" id="KAJ4475054.1"/>
    </source>
</evidence>
<dbReference type="PANTHER" id="PTHR14614">
    <property type="entry name" value="HEPATOCELLULAR CARCINOMA-ASSOCIATED ANTIGEN"/>
    <property type="match status" value="1"/>
</dbReference>
<dbReference type="GO" id="GO:0005737">
    <property type="term" value="C:cytoplasm"/>
    <property type="evidence" value="ECO:0007669"/>
    <property type="project" value="TreeGrafter"/>
</dbReference>
<evidence type="ECO:0000313" key="2">
    <source>
        <dbReference type="Proteomes" id="UP001150266"/>
    </source>
</evidence>
<keyword evidence="2" id="KW-1185">Reference proteome</keyword>
<protein>
    <submittedName>
        <fullName evidence="1">Methyltransferase-domain-containing protein</fullName>
    </submittedName>
</protein>
<proteinExistence type="predicted"/>
<dbReference type="Proteomes" id="UP001150266">
    <property type="component" value="Unassembled WGS sequence"/>
</dbReference>
<dbReference type="GO" id="GO:0032259">
    <property type="term" value="P:methylation"/>
    <property type="evidence" value="ECO:0007669"/>
    <property type="project" value="UniProtKB-KW"/>
</dbReference>
<accession>A0A9W9DKN6</accession>
<keyword evidence="1" id="KW-0489">Methyltransferase</keyword>
<sequence length="270" mass="30312">MGLDPEDILNSSLEILYDYQPITLAFTGSVFTYTSNSSALTVTLHTPDTDASNWSLHASSIWASSQYLADHLEDLHLEYHIANSQQQKIHLLELGAGAGLPGILIAKSYPDILVTVSDYPDDQLIRTLSENIENNRVSFNCHAKAYAWGTDSSTLLQSSSPFPHLYDVIISADTLWNSDSHGIFVDSLKGTLRRASSSRIHLIAGLHTGRYTLQSFLDAALQSGFDIESLEERERSGTRKREWDVSRAEQEDDRERRKWLLWIVLKWSGA</sequence>
<dbReference type="Pfam" id="PF10294">
    <property type="entry name" value="Methyltransf_16"/>
    <property type="match status" value="1"/>
</dbReference>
<dbReference type="InterPro" id="IPR029063">
    <property type="entry name" value="SAM-dependent_MTases_sf"/>
</dbReference>
<comment type="caution">
    <text evidence="1">The sequence shown here is derived from an EMBL/GenBank/DDBJ whole genome shotgun (WGS) entry which is preliminary data.</text>
</comment>
<dbReference type="SUPFAM" id="SSF53335">
    <property type="entry name" value="S-adenosyl-L-methionine-dependent methyltransferases"/>
    <property type="match status" value="1"/>
</dbReference>
<keyword evidence="1" id="KW-0808">Transferase</keyword>
<dbReference type="PANTHER" id="PTHR14614:SF104">
    <property type="entry name" value="N-METHYLTRANSFERASE, PUTATIVE (AFU_ORTHOLOGUE AFUA_1G17750)-RELATED"/>
    <property type="match status" value="1"/>
</dbReference>
<dbReference type="Gene3D" id="3.40.50.150">
    <property type="entry name" value="Vaccinia Virus protein VP39"/>
    <property type="match status" value="1"/>
</dbReference>
<dbReference type="InterPro" id="IPR019410">
    <property type="entry name" value="Methyltransf_16"/>
</dbReference>
<name>A0A9W9DKN6_9AGAR</name>
<organism evidence="1 2">
    <name type="scientific">Lentinula aciculospora</name>
    <dbReference type="NCBI Taxonomy" id="153920"/>
    <lineage>
        <taxon>Eukaryota</taxon>
        <taxon>Fungi</taxon>
        <taxon>Dikarya</taxon>
        <taxon>Basidiomycota</taxon>
        <taxon>Agaricomycotina</taxon>
        <taxon>Agaricomycetes</taxon>
        <taxon>Agaricomycetidae</taxon>
        <taxon>Agaricales</taxon>
        <taxon>Marasmiineae</taxon>
        <taxon>Omphalotaceae</taxon>
        <taxon>Lentinula</taxon>
    </lineage>
</organism>
<dbReference type="OrthoDB" id="407325at2759"/>
<reference evidence="1" key="1">
    <citation type="submission" date="2022-08" db="EMBL/GenBank/DDBJ databases">
        <title>A Global Phylogenomic Analysis of the Shiitake Genus Lentinula.</title>
        <authorList>
            <consortium name="DOE Joint Genome Institute"/>
            <person name="Sierra-Patev S."/>
            <person name="Min B."/>
            <person name="Naranjo-Ortiz M."/>
            <person name="Looney B."/>
            <person name="Konkel Z."/>
            <person name="Slot J.C."/>
            <person name="Sakamoto Y."/>
            <person name="Steenwyk J.L."/>
            <person name="Rokas A."/>
            <person name="Carro J."/>
            <person name="Camarero S."/>
            <person name="Ferreira P."/>
            <person name="Molpeceres G."/>
            <person name="Ruiz-Duenas F.J."/>
            <person name="Serrano A."/>
            <person name="Henrissat B."/>
            <person name="Drula E."/>
            <person name="Hughes K.W."/>
            <person name="Mata J.L."/>
            <person name="Ishikawa N.K."/>
            <person name="Vargas-Isla R."/>
            <person name="Ushijima S."/>
            <person name="Smith C.A."/>
            <person name="Ahrendt S."/>
            <person name="Andreopoulos W."/>
            <person name="He G."/>
            <person name="Labutti K."/>
            <person name="Lipzen A."/>
            <person name="Ng V."/>
            <person name="Riley R."/>
            <person name="Sandor L."/>
            <person name="Barry K."/>
            <person name="Martinez A.T."/>
            <person name="Xiao Y."/>
            <person name="Gibbons J.G."/>
            <person name="Terashima K."/>
            <person name="Grigoriev I.V."/>
            <person name="Hibbett D.S."/>
        </authorList>
    </citation>
    <scope>NUCLEOTIDE SEQUENCE</scope>
    <source>
        <strain evidence="1">JLM2183</strain>
    </source>
</reference>
<dbReference type="EMBL" id="JAOTPV010000015">
    <property type="protein sequence ID" value="KAJ4475054.1"/>
    <property type="molecule type" value="Genomic_DNA"/>
</dbReference>
<dbReference type="AlphaFoldDB" id="A0A9W9DKN6"/>
<gene>
    <name evidence="1" type="ORF">J3R30DRAFT_640920</name>
</gene>